<dbReference type="VEuPathDB" id="TriTrypDB:TM35_000153160"/>
<dbReference type="OrthoDB" id="10587818at2759"/>
<name>A0A1X0NW14_9TRYP</name>
<gene>
    <name evidence="2" type="ORF">TM35_000153160</name>
</gene>
<dbReference type="Proteomes" id="UP000192257">
    <property type="component" value="Unassembled WGS sequence"/>
</dbReference>
<evidence type="ECO:0000313" key="3">
    <source>
        <dbReference type="Proteomes" id="UP000192257"/>
    </source>
</evidence>
<organism evidence="2 3">
    <name type="scientific">Trypanosoma theileri</name>
    <dbReference type="NCBI Taxonomy" id="67003"/>
    <lineage>
        <taxon>Eukaryota</taxon>
        <taxon>Discoba</taxon>
        <taxon>Euglenozoa</taxon>
        <taxon>Kinetoplastea</taxon>
        <taxon>Metakinetoplastina</taxon>
        <taxon>Trypanosomatida</taxon>
        <taxon>Trypanosomatidae</taxon>
        <taxon>Trypanosoma</taxon>
    </lineage>
</organism>
<evidence type="ECO:0000313" key="2">
    <source>
        <dbReference type="EMBL" id="ORC88885.1"/>
    </source>
</evidence>
<feature type="compositionally biased region" description="Polar residues" evidence="1">
    <location>
        <begin position="7"/>
        <end position="51"/>
    </location>
</feature>
<dbReference type="GeneID" id="39985748"/>
<accession>A0A1X0NW14</accession>
<dbReference type="AlphaFoldDB" id="A0A1X0NW14"/>
<dbReference type="RefSeq" id="XP_028882951.1">
    <property type="nucleotide sequence ID" value="XM_029025968.1"/>
</dbReference>
<keyword evidence="3" id="KW-1185">Reference proteome</keyword>
<proteinExistence type="predicted"/>
<comment type="caution">
    <text evidence="2">The sequence shown here is derived from an EMBL/GenBank/DDBJ whole genome shotgun (WGS) entry which is preliminary data.</text>
</comment>
<sequence length="104" mass="11478">MDDYKHSSTLSDGRSGKSEVSLSSLRSTTANDITHNNALTDLDVSSHNEVSSPKRRKARDLTNTYTGFMGDIWSHAEGNPDDTMFLSIQMPFLLIPGISIMVFP</sequence>
<feature type="region of interest" description="Disordered" evidence="1">
    <location>
        <begin position="1"/>
        <end position="60"/>
    </location>
</feature>
<reference evidence="2 3" key="1">
    <citation type="submission" date="2017-03" db="EMBL/GenBank/DDBJ databases">
        <title>An alternative strategy for trypanosome survival in the mammalian bloodstream revealed through genome and transcriptome analysis of the ubiquitous bovine parasite Trypanosoma (Megatrypanum) theileri.</title>
        <authorList>
            <person name="Kelly S."/>
            <person name="Ivens A."/>
            <person name="Mott A."/>
            <person name="O'Neill E."/>
            <person name="Emms D."/>
            <person name="Macleod O."/>
            <person name="Voorheis P."/>
            <person name="Matthews J."/>
            <person name="Matthews K."/>
            <person name="Carrington M."/>
        </authorList>
    </citation>
    <scope>NUCLEOTIDE SEQUENCE [LARGE SCALE GENOMIC DNA]</scope>
    <source>
        <strain evidence="2">Edinburgh</strain>
    </source>
</reference>
<protein>
    <submittedName>
        <fullName evidence="2">Uncharacterized protein</fullName>
    </submittedName>
</protein>
<dbReference type="EMBL" id="NBCO01000015">
    <property type="protein sequence ID" value="ORC88885.1"/>
    <property type="molecule type" value="Genomic_DNA"/>
</dbReference>
<evidence type="ECO:0000256" key="1">
    <source>
        <dbReference type="SAM" id="MobiDB-lite"/>
    </source>
</evidence>